<dbReference type="SUPFAM" id="SSF56219">
    <property type="entry name" value="DNase I-like"/>
    <property type="match status" value="1"/>
</dbReference>
<evidence type="ECO:0000256" key="7">
    <source>
        <dbReference type="ARBA" id="ARBA00022763"/>
    </source>
</evidence>
<keyword evidence="16" id="KW-1185">Reference proteome</keyword>
<dbReference type="InterPro" id="IPR051547">
    <property type="entry name" value="TDP2-like"/>
</dbReference>
<dbReference type="EMBL" id="JAHWGI010001240">
    <property type="protein sequence ID" value="KAK3925650.1"/>
    <property type="molecule type" value="Genomic_DNA"/>
</dbReference>
<dbReference type="GO" id="GO:0046872">
    <property type="term" value="F:metal ion binding"/>
    <property type="evidence" value="ECO:0007669"/>
    <property type="project" value="UniProtKB-KW"/>
</dbReference>
<dbReference type="AlphaFoldDB" id="A0AAE1HRZ8"/>
<proteinExistence type="predicted"/>
<dbReference type="GO" id="GO:0003697">
    <property type="term" value="F:single-stranded DNA binding"/>
    <property type="evidence" value="ECO:0007669"/>
    <property type="project" value="TreeGrafter"/>
</dbReference>
<organism evidence="15 16">
    <name type="scientific">Frankliniella fusca</name>
    <dbReference type="NCBI Taxonomy" id="407009"/>
    <lineage>
        <taxon>Eukaryota</taxon>
        <taxon>Metazoa</taxon>
        <taxon>Ecdysozoa</taxon>
        <taxon>Arthropoda</taxon>
        <taxon>Hexapoda</taxon>
        <taxon>Insecta</taxon>
        <taxon>Pterygota</taxon>
        <taxon>Neoptera</taxon>
        <taxon>Paraneoptera</taxon>
        <taxon>Thysanoptera</taxon>
        <taxon>Terebrantia</taxon>
        <taxon>Thripoidea</taxon>
        <taxon>Thripidae</taxon>
        <taxon>Frankliniella</taxon>
    </lineage>
</organism>
<dbReference type="InterPro" id="IPR036691">
    <property type="entry name" value="Endo/exonu/phosph_ase_sf"/>
</dbReference>
<keyword evidence="8" id="KW-0378">Hydrolase</keyword>
<dbReference type="GO" id="GO:0005737">
    <property type="term" value="C:cytoplasm"/>
    <property type="evidence" value="ECO:0007669"/>
    <property type="project" value="TreeGrafter"/>
</dbReference>
<keyword evidence="10" id="KW-0234">DNA repair</keyword>
<reference evidence="15" key="2">
    <citation type="journal article" date="2023" name="BMC Genomics">
        <title>Pest status, molecular evolution, and epigenetic factors derived from the genome assembly of Frankliniella fusca, a thysanopteran phytovirus vector.</title>
        <authorList>
            <person name="Catto M.A."/>
            <person name="Labadie P.E."/>
            <person name="Jacobson A.L."/>
            <person name="Kennedy G.G."/>
            <person name="Srinivasan R."/>
            <person name="Hunt B.G."/>
        </authorList>
    </citation>
    <scope>NUCLEOTIDE SEQUENCE</scope>
    <source>
        <strain evidence="15">PL_HMW_Pooled</strain>
    </source>
</reference>
<dbReference type="Pfam" id="PF03372">
    <property type="entry name" value="Exo_endo_phos"/>
    <property type="match status" value="1"/>
</dbReference>
<evidence type="ECO:0000256" key="13">
    <source>
        <dbReference type="SAM" id="MobiDB-lite"/>
    </source>
</evidence>
<evidence type="ECO:0000256" key="4">
    <source>
        <dbReference type="ARBA" id="ARBA00017870"/>
    </source>
</evidence>
<dbReference type="GO" id="GO:0016605">
    <property type="term" value="C:PML body"/>
    <property type="evidence" value="ECO:0007669"/>
    <property type="project" value="UniProtKB-SubCell"/>
</dbReference>
<dbReference type="Proteomes" id="UP001219518">
    <property type="component" value="Unassembled WGS sequence"/>
</dbReference>
<keyword evidence="5" id="KW-0540">Nuclease</keyword>
<dbReference type="GO" id="GO:0070260">
    <property type="term" value="F:5'-tyrosyl-DNA phosphodiesterase activity"/>
    <property type="evidence" value="ECO:0007669"/>
    <property type="project" value="TreeGrafter"/>
</dbReference>
<name>A0AAE1HRZ8_9NEOP</name>
<evidence type="ECO:0000256" key="3">
    <source>
        <dbReference type="ARBA" id="ARBA00004322"/>
    </source>
</evidence>
<feature type="region of interest" description="Disordered" evidence="13">
    <location>
        <begin position="371"/>
        <end position="400"/>
    </location>
</feature>
<evidence type="ECO:0000256" key="1">
    <source>
        <dbReference type="ARBA" id="ARBA00001936"/>
    </source>
</evidence>
<dbReference type="GO" id="GO:0006302">
    <property type="term" value="P:double-strand break repair"/>
    <property type="evidence" value="ECO:0007669"/>
    <property type="project" value="TreeGrafter"/>
</dbReference>
<dbReference type="Gene3D" id="1.10.8.10">
    <property type="entry name" value="DNA helicase RuvA subunit, C-terminal domain"/>
    <property type="match status" value="1"/>
</dbReference>
<dbReference type="PANTHER" id="PTHR15822:SF4">
    <property type="entry name" value="TYROSYL-DNA PHOSPHODIESTERASE 2"/>
    <property type="match status" value="1"/>
</dbReference>
<accession>A0AAE1HRZ8</accession>
<evidence type="ECO:0000256" key="9">
    <source>
        <dbReference type="ARBA" id="ARBA00022842"/>
    </source>
</evidence>
<dbReference type="GO" id="GO:0004518">
    <property type="term" value="F:nuclease activity"/>
    <property type="evidence" value="ECO:0007669"/>
    <property type="project" value="UniProtKB-KW"/>
</dbReference>
<gene>
    <name evidence="15" type="ORF">KUF71_013899</name>
</gene>
<dbReference type="CDD" id="cd14672">
    <property type="entry name" value="UBA_ceTYDP2_like"/>
    <property type="match status" value="1"/>
</dbReference>
<comment type="caution">
    <text evidence="15">The sequence shown here is derived from an EMBL/GenBank/DDBJ whole genome shotgun (WGS) entry which is preliminary data.</text>
</comment>
<dbReference type="Gene3D" id="3.60.10.10">
    <property type="entry name" value="Endonuclease/exonuclease/phosphatase"/>
    <property type="match status" value="1"/>
</dbReference>
<dbReference type="FunFam" id="3.60.10.10:FF:000024">
    <property type="entry name" value="Tyrosyl-DNA phosphodiesterase 2"/>
    <property type="match status" value="1"/>
</dbReference>
<reference evidence="15" key="1">
    <citation type="submission" date="2021-07" db="EMBL/GenBank/DDBJ databases">
        <authorList>
            <person name="Catto M.A."/>
            <person name="Jacobson A."/>
            <person name="Kennedy G."/>
            <person name="Labadie P."/>
            <person name="Hunt B.G."/>
            <person name="Srinivasan R."/>
        </authorList>
    </citation>
    <scope>NUCLEOTIDE SEQUENCE</scope>
    <source>
        <strain evidence="15">PL_HMW_Pooled</strain>
        <tissue evidence="15">Head</tissue>
    </source>
</reference>
<dbReference type="PANTHER" id="PTHR15822">
    <property type="entry name" value="TRAF AND TNF RECEPTOR-ASSOCIATED PROTEIN"/>
    <property type="match status" value="1"/>
</dbReference>
<keyword evidence="9" id="KW-0460">Magnesium</keyword>
<dbReference type="Pfam" id="PF14555">
    <property type="entry name" value="UBA_4"/>
    <property type="match status" value="1"/>
</dbReference>
<feature type="domain" description="Endonuclease/exonuclease/phosphatase" evidence="14">
    <location>
        <begin position="115"/>
        <end position="351"/>
    </location>
</feature>
<evidence type="ECO:0000313" key="15">
    <source>
        <dbReference type="EMBL" id="KAK3925650.1"/>
    </source>
</evidence>
<evidence type="ECO:0000256" key="6">
    <source>
        <dbReference type="ARBA" id="ARBA00022723"/>
    </source>
</evidence>
<comment type="subcellular location">
    <subcellularLocation>
        <location evidence="3">Nucleus</location>
        <location evidence="3">PML body</location>
    </subcellularLocation>
</comment>
<evidence type="ECO:0000256" key="12">
    <source>
        <dbReference type="ARBA" id="ARBA00031304"/>
    </source>
</evidence>
<keyword evidence="11" id="KW-0539">Nucleus</keyword>
<sequence>MSEDEDIPDVNICQARVEEFAKITGTDEACAQFYLQDRKWDLERSINAYFEAKASGGVNLMQDHDSEAPVVVININENVARQLAAVPRVALPQESTLYPQDLQRSTRPPSEMTFITWNIDGLNPHNLKKRTKAVCVIIFQNSPDVVFLQEVKPETFSYIENKLPEYKCIASGDGDYFTATLLRRFTIYYDSHRIVAFPSSSMGRNLLITEAHIGQLKLTLLNTHLESTADFAAERVNQLQKSFKELTDTPKNRVVIFGGDLNLRDKELVLGGGLPNGVVDLWEAGGSRPECRYTWDMTRNTNTELSGRFKPRCRFDRVYLRQSIPQAVKPKYFGLIGLQKVVGTQSYPSDHWGIMVHFDILDQDNIVSSSGKNSKLETDVVQNETDIPPVKKMKLETPQD</sequence>
<evidence type="ECO:0000259" key="14">
    <source>
        <dbReference type="Pfam" id="PF03372"/>
    </source>
</evidence>
<protein>
    <recommendedName>
        <fullName evidence="4">Tyrosyl-DNA phosphodiesterase 2</fullName>
    </recommendedName>
    <alternativeName>
        <fullName evidence="12">5'-tyrosyl-DNA phosphodiesterase</fullName>
    </alternativeName>
</protein>
<keyword evidence="6" id="KW-0479">Metal-binding</keyword>
<evidence type="ECO:0000256" key="5">
    <source>
        <dbReference type="ARBA" id="ARBA00022722"/>
    </source>
</evidence>
<dbReference type="InterPro" id="IPR009060">
    <property type="entry name" value="UBA-like_sf"/>
</dbReference>
<comment type="cofactor">
    <cofactor evidence="2">
        <name>Mg(2+)</name>
        <dbReference type="ChEBI" id="CHEBI:18420"/>
    </cofactor>
</comment>
<evidence type="ECO:0000313" key="16">
    <source>
        <dbReference type="Proteomes" id="UP001219518"/>
    </source>
</evidence>
<dbReference type="InterPro" id="IPR005135">
    <property type="entry name" value="Endo/exonuclease/phosphatase"/>
</dbReference>
<evidence type="ECO:0000256" key="2">
    <source>
        <dbReference type="ARBA" id="ARBA00001946"/>
    </source>
</evidence>
<evidence type="ECO:0000256" key="8">
    <source>
        <dbReference type="ARBA" id="ARBA00022801"/>
    </source>
</evidence>
<comment type="cofactor">
    <cofactor evidence="1">
        <name>Mn(2+)</name>
        <dbReference type="ChEBI" id="CHEBI:29035"/>
    </cofactor>
</comment>
<dbReference type="CDD" id="cd09080">
    <property type="entry name" value="TDP2"/>
    <property type="match status" value="1"/>
</dbReference>
<keyword evidence="7" id="KW-0227">DNA damage</keyword>
<evidence type="ECO:0000256" key="11">
    <source>
        <dbReference type="ARBA" id="ARBA00023242"/>
    </source>
</evidence>
<dbReference type="SUPFAM" id="SSF46934">
    <property type="entry name" value="UBA-like"/>
    <property type="match status" value="1"/>
</dbReference>
<evidence type="ECO:0000256" key="10">
    <source>
        <dbReference type="ARBA" id="ARBA00023204"/>
    </source>
</evidence>